<reference evidence="2" key="1">
    <citation type="submission" date="2022-06" db="EMBL/GenBank/DDBJ databases">
        <title>New cyanobacteria of genus Symplocastrum in benthos of Lake Baikal.</title>
        <authorList>
            <person name="Sorokovikova E."/>
            <person name="Tikhonova I."/>
            <person name="Krasnopeev A."/>
            <person name="Evseev P."/>
            <person name="Gladkikh A."/>
            <person name="Belykh O."/>
        </authorList>
    </citation>
    <scope>NUCLEOTIDE SEQUENCE</scope>
    <source>
        <strain evidence="2">BBK-W-15</strain>
    </source>
</reference>
<evidence type="ECO:0000313" key="3">
    <source>
        <dbReference type="Proteomes" id="UP001204953"/>
    </source>
</evidence>
<organism evidence="2 3">
    <name type="scientific">Limnofasciculus baicalensis BBK-W-15</name>
    <dbReference type="NCBI Taxonomy" id="2699891"/>
    <lineage>
        <taxon>Bacteria</taxon>
        <taxon>Bacillati</taxon>
        <taxon>Cyanobacteriota</taxon>
        <taxon>Cyanophyceae</taxon>
        <taxon>Coleofasciculales</taxon>
        <taxon>Coleofasciculaceae</taxon>
        <taxon>Limnofasciculus</taxon>
        <taxon>Limnofasciculus baicalensis</taxon>
    </lineage>
</organism>
<protein>
    <submittedName>
        <fullName evidence="2">Nuclear transport factor 2 family protein</fullName>
    </submittedName>
</protein>
<dbReference type="AlphaFoldDB" id="A0AAE3GLU9"/>
<dbReference type="Pfam" id="PF12680">
    <property type="entry name" value="SnoaL_2"/>
    <property type="match status" value="1"/>
</dbReference>
<keyword evidence="3" id="KW-1185">Reference proteome</keyword>
<dbReference type="Proteomes" id="UP001204953">
    <property type="component" value="Unassembled WGS sequence"/>
</dbReference>
<name>A0AAE3GLU9_9CYAN</name>
<sequence>MSKEAISSTLTAYFANMAAMNPEGWVDTFAEDAVICDPIGNPPSKAHEDFHKFFGMLSAFFEKLELSQDNIIIVGNNAAVKWTMRVVAKNGRNAMTEGISTFEINEVGKIQKVSSYWNESEMMAQLKGE</sequence>
<dbReference type="InterPro" id="IPR037401">
    <property type="entry name" value="SnoaL-like"/>
</dbReference>
<proteinExistence type="predicted"/>
<accession>A0AAE3GLU9</accession>
<dbReference type="EMBL" id="JAMZMM010000003">
    <property type="protein sequence ID" value="MCP2726970.1"/>
    <property type="molecule type" value="Genomic_DNA"/>
</dbReference>
<dbReference type="InterPro" id="IPR032710">
    <property type="entry name" value="NTF2-like_dom_sf"/>
</dbReference>
<feature type="domain" description="SnoaL-like" evidence="1">
    <location>
        <begin position="11"/>
        <end position="111"/>
    </location>
</feature>
<gene>
    <name evidence="2" type="ORF">NJ959_00570</name>
</gene>
<dbReference type="Gene3D" id="3.10.450.50">
    <property type="match status" value="1"/>
</dbReference>
<dbReference type="SUPFAM" id="SSF54427">
    <property type="entry name" value="NTF2-like"/>
    <property type="match status" value="1"/>
</dbReference>
<evidence type="ECO:0000259" key="1">
    <source>
        <dbReference type="Pfam" id="PF12680"/>
    </source>
</evidence>
<evidence type="ECO:0000313" key="2">
    <source>
        <dbReference type="EMBL" id="MCP2726970.1"/>
    </source>
</evidence>
<dbReference type="RefSeq" id="WP_254009787.1">
    <property type="nucleotide sequence ID" value="NZ_JAMZMM010000003.1"/>
</dbReference>
<comment type="caution">
    <text evidence="2">The sequence shown here is derived from an EMBL/GenBank/DDBJ whole genome shotgun (WGS) entry which is preliminary data.</text>
</comment>